<keyword evidence="4" id="KW-0862">Zinc</keyword>
<keyword evidence="3 9" id="KW-0863">Zinc-finger</keyword>
<dbReference type="InterPro" id="IPR008906">
    <property type="entry name" value="HATC_C_dom"/>
</dbReference>
<evidence type="ECO:0000256" key="7">
    <source>
        <dbReference type="ARBA" id="ARBA00023163"/>
    </source>
</evidence>
<dbReference type="OrthoDB" id="2677621at2759"/>
<evidence type="ECO:0000256" key="2">
    <source>
        <dbReference type="ARBA" id="ARBA00022723"/>
    </source>
</evidence>
<evidence type="ECO:0000313" key="12">
    <source>
        <dbReference type="EMBL" id="OXV06145.1"/>
    </source>
</evidence>
<feature type="compositionally biased region" description="Basic and acidic residues" evidence="10">
    <location>
        <begin position="751"/>
        <end position="761"/>
    </location>
</feature>
<dbReference type="InterPro" id="IPR012337">
    <property type="entry name" value="RNaseH-like_sf"/>
</dbReference>
<dbReference type="EMBL" id="NPHW01006067">
    <property type="protein sequence ID" value="OXV06145.1"/>
    <property type="molecule type" value="Genomic_DNA"/>
</dbReference>
<evidence type="ECO:0000256" key="10">
    <source>
        <dbReference type="SAM" id="MobiDB-lite"/>
    </source>
</evidence>
<dbReference type="PANTHER" id="PTHR46481:SF10">
    <property type="entry name" value="ZINC FINGER BED DOMAIN-CONTAINING PROTEIN 39"/>
    <property type="match status" value="1"/>
</dbReference>
<evidence type="ECO:0000313" key="13">
    <source>
        <dbReference type="Proteomes" id="UP000243515"/>
    </source>
</evidence>
<proteinExistence type="predicted"/>
<keyword evidence="8" id="KW-0539">Nucleus</keyword>
<comment type="subcellular location">
    <subcellularLocation>
        <location evidence="1">Nucleus</location>
    </subcellularLocation>
</comment>
<dbReference type="AlphaFoldDB" id="A0A232LPR8"/>
<evidence type="ECO:0000256" key="4">
    <source>
        <dbReference type="ARBA" id="ARBA00022833"/>
    </source>
</evidence>
<dbReference type="Proteomes" id="UP000243515">
    <property type="component" value="Unassembled WGS sequence"/>
</dbReference>
<dbReference type="Pfam" id="PF05699">
    <property type="entry name" value="Dimer_Tnp_hAT"/>
    <property type="match status" value="1"/>
</dbReference>
<feature type="domain" description="BED-type" evidence="11">
    <location>
        <begin position="75"/>
        <end position="134"/>
    </location>
</feature>
<dbReference type="PANTHER" id="PTHR46481">
    <property type="entry name" value="ZINC FINGER BED DOMAIN-CONTAINING PROTEIN 4"/>
    <property type="match status" value="1"/>
</dbReference>
<evidence type="ECO:0000256" key="1">
    <source>
        <dbReference type="ARBA" id="ARBA00004123"/>
    </source>
</evidence>
<evidence type="ECO:0000256" key="6">
    <source>
        <dbReference type="ARBA" id="ARBA00023125"/>
    </source>
</evidence>
<keyword evidence="13" id="KW-1185">Reference proteome</keyword>
<dbReference type="SMART" id="SM00614">
    <property type="entry name" value="ZnF_BED"/>
    <property type="match status" value="1"/>
</dbReference>
<keyword evidence="5" id="KW-0805">Transcription regulation</keyword>
<dbReference type="GO" id="GO:0005634">
    <property type="term" value="C:nucleus"/>
    <property type="evidence" value="ECO:0007669"/>
    <property type="project" value="UniProtKB-SubCell"/>
</dbReference>
<organism evidence="12 13">
    <name type="scientific">Elaphomyces granulatus</name>
    <dbReference type="NCBI Taxonomy" id="519963"/>
    <lineage>
        <taxon>Eukaryota</taxon>
        <taxon>Fungi</taxon>
        <taxon>Dikarya</taxon>
        <taxon>Ascomycota</taxon>
        <taxon>Pezizomycotina</taxon>
        <taxon>Eurotiomycetes</taxon>
        <taxon>Eurotiomycetidae</taxon>
        <taxon>Eurotiales</taxon>
        <taxon>Elaphomycetaceae</taxon>
        <taxon>Elaphomyces</taxon>
    </lineage>
</organism>
<name>A0A232LPR8_9EURO</name>
<protein>
    <recommendedName>
        <fullName evidence="11">BED-type domain-containing protein</fullName>
    </recommendedName>
</protein>
<dbReference type="InterPro" id="IPR052035">
    <property type="entry name" value="ZnF_BED_domain_contain"/>
</dbReference>
<feature type="compositionally biased region" description="Acidic residues" evidence="10">
    <location>
        <begin position="791"/>
        <end position="801"/>
    </location>
</feature>
<feature type="compositionally biased region" description="Acidic residues" evidence="10">
    <location>
        <begin position="762"/>
        <end position="782"/>
    </location>
</feature>
<feature type="region of interest" description="Disordered" evidence="10">
    <location>
        <begin position="1"/>
        <end position="22"/>
    </location>
</feature>
<keyword evidence="6" id="KW-0238">DNA-binding</keyword>
<keyword evidence="7" id="KW-0804">Transcription</keyword>
<gene>
    <name evidence="12" type="ORF">Egran_06087</name>
</gene>
<accession>A0A232LPR8</accession>
<evidence type="ECO:0000259" key="11">
    <source>
        <dbReference type="PROSITE" id="PS50808"/>
    </source>
</evidence>
<sequence>MGSQPSLHCPSSQDAPPPSSQIRLTSNKKYAIWTKEDANVFEEWHALTPYMHKVVQQEAELGTPSSRRPIWNNRRRNAKWWEYFSEGADLQGSPVVICNLCETSLEHPEPKNLGTSNMKRHLTTGNCKQKGKRMREDNGVLDEHFKKIKRVIPDPVPPFTDTSFQQAILRFIVHSRLPFRTIEHEAFRDMLKLCRPSVNIPGRTHLAKLIEKHSSEVKERLLDDLPEKRKVSIALDCWTSPNGLGIMAVLCYYVTDDWKLVEKLISFETLTGKHSGKSMANIVIQALKKYSLTGRLLAATADNAHPNNTLRRSLRIELDKLGVTWSSERGTIRCLAHVVQLCVTSFLNALNASDIETSRDAEGVKKRLTLIKSNAISFQNTFSKVRAISILVRSSPQRRFLFKSPAIQDLDRSSVWKPRRRAQDNSQRHYSRPVILILEVKTRWGSVFNMLKRAWELRDAIRKFLSLPDIRKEYATLMVAEEEWKMVDILLNVLQPFNDVTTAISTSLEPSIHEVFRLYNWIFDEIAKSRDLFLKEPLDPVSIGRLGEALLAAEEKLKSYYSITDNDRGLFYNLGTILDPLKKAEKSYKIGTWSRSQKRDYVKDFISYYQENYQTAEETEHLKQVPVITAVVAASGIASIGREPAGQQRLEVPVGSEAKRYTSTPVVKVKDSYNPLILWKDLEKEFPTLAEMAKDILAIPAAGVGTERRFSEGRDIVTYRRSKLSPATIENLMMIRHHEKVSAAPTQRIRPATEADHAEFRDETDDNGGDEDSDASDSDVGDIVEPMTWEGLDDSDDEEFLDPLAWEFE</sequence>
<dbReference type="GO" id="GO:0003677">
    <property type="term" value="F:DNA binding"/>
    <property type="evidence" value="ECO:0007669"/>
    <property type="project" value="UniProtKB-KW"/>
</dbReference>
<evidence type="ECO:0000256" key="3">
    <source>
        <dbReference type="ARBA" id="ARBA00022771"/>
    </source>
</evidence>
<comment type="caution">
    <text evidence="12">The sequence shown here is derived from an EMBL/GenBank/DDBJ whole genome shotgun (WGS) entry which is preliminary data.</text>
</comment>
<dbReference type="GO" id="GO:0046983">
    <property type="term" value="F:protein dimerization activity"/>
    <property type="evidence" value="ECO:0007669"/>
    <property type="project" value="InterPro"/>
</dbReference>
<dbReference type="Pfam" id="PF02892">
    <property type="entry name" value="zf-BED"/>
    <property type="match status" value="1"/>
</dbReference>
<evidence type="ECO:0000256" key="9">
    <source>
        <dbReference type="PROSITE-ProRule" id="PRU00027"/>
    </source>
</evidence>
<feature type="region of interest" description="Disordered" evidence="10">
    <location>
        <begin position="740"/>
        <end position="809"/>
    </location>
</feature>
<dbReference type="GO" id="GO:0008270">
    <property type="term" value="F:zinc ion binding"/>
    <property type="evidence" value="ECO:0007669"/>
    <property type="project" value="UniProtKB-KW"/>
</dbReference>
<evidence type="ECO:0000256" key="8">
    <source>
        <dbReference type="ARBA" id="ARBA00023242"/>
    </source>
</evidence>
<dbReference type="SUPFAM" id="SSF53098">
    <property type="entry name" value="Ribonuclease H-like"/>
    <property type="match status" value="1"/>
</dbReference>
<reference evidence="12 13" key="1">
    <citation type="journal article" date="2015" name="Environ. Microbiol.">
        <title>Metagenome sequence of Elaphomyces granulatus from sporocarp tissue reveals Ascomycota ectomycorrhizal fingerprints of genome expansion and a Proteobacteria-rich microbiome.</title>
        <authorList>
            <person name="Quandt C.A."/>
            <person name="Kohler A."/>
            <person name="Hesse C.N."/>
            <person name="Sharpton T.J."/>
            <person name="Martin F."/>
            <person name="Spatafora J.W."/>
        </authorList>
    </citation>
    <scope>NUCLEOTIDE SEQUENCE [LARGE SCALE GENOMIC DNA]</scope>
    <source>
        <strain evidence="12 13">OSC145934</strain>
    </source>
</reference>
<dbReference type="InterPro" id="IPR003656">
    <property type="entry name" value="Znf_BED"/>
</dbReference>
<feature type="region of interest" description="Disordered" evidence="10">
    <location>
        <begin position="109"/>
        <end position="135"/>
    </location>
</feature>
<evidence type="ECO:0000256" key="5">
    <source>
        <dbReference type="ARBA" id="ARBA00023015"/>
    </source>
</evidence>
<keyword evidence="2" id="KW-0479">Metal-binding</keyword>
<dbReference type="PROSITE" id="PS50808">
    <property type="entry name" value="ZF_BED"/>
    <property type="match status" value="1"/>
</dbReference>
<feature type="compositionally biased region" description="Polar residues" evidence="10">
    <location>
        <begin position="113"/>
        <end position="127"/>
    </location>
</feature>